<comment type="caution">
    <text evidence="1">The sequence shown here is derived from an EMBL/GenBank/DDBJ whole genome shotgun (WGS) entry which is preliminary data.</text>
</comment>
<sequence length="70" mass="8429">MQSSRCCRAEYSARYYFSTSKCESQDLWVNGFQLRAYSVLFSSHMKENHLKIIPRKWLELAYPLNLLQKY</sequence>
<name>A8SBH0_9FIRM</name>
<dbReference type="Proteomes" id="UP000005945">
    <property type="component" value="Unassembled WGS sequence"/>
</dbReference>
<reference evidence="1 2" key="2">
    <citation type="submission" date="2007-09" db="EMBL/GenBank/DDBJ databases">
        <authorList>
            <person name="Fulton L."/>
            <person name="Clifton S."/>
            <person name="Fulton B."/>
            <person name="Xu J."/>
            <person name="Minx P."/>
            <person name="Pepin K.H."/>
            <person name="Johnson M."/>
            <person name="Thiruvilangam P."/>
            <person name="Bhonagiri V."/>
            <person name="Nash W.E."/>
            <person name="Mardis E.R."/>
            <person name="Wilson R.K."/>
        </authorList>
    </citation>
    <scope>NUCLEOTIDE SEQUENCE [LARGE SCALE GENOMIC DNA]</scope>
    <source>
        <strain evidence="1 2">M21/2</strain>
    </source>
</reference>
<gene>
    <name evidence="1" type="ORF">FAEPRAM212_01668</name>
</gene>
<proteinExistence type="predicted"/>
<dbReference type="HOGENOM" id="CLU_2751866_0_0_9"/>
<organism evidence="1 2">
    <name type="scientific">Faecalibacterium prausnitzii M21/2</name>
    <dbReference type="NCBI Taxonomy" id="411485"/>
    <lineage>
        <taxon>Bacteria</taxon>
        <taxon>Bacillati</taxon>
        <taxon>Bacillota</taxon>
        <taxon>Clostridia</taxon>
        <taxon>Eubacteriales</taxon>
        <taxon>Oscillospiraceae</taxon>
        <taxon>Faecalibacterium</taxon>
    </lineage>
</organism>
<reference evidence="1 2" key="1">
    <citation type="submission" date="2007-09" db="EMBL/GenBank/DDBJ databases">
        <title>Draft genome sequence of Faecalibacterium prausnitzii M21/2.</title>
        <authorList>
            <person name="Sudarsanam P."/>
            <person name="Ley R."/>
            <person name="Guruge J."/>
            <person name="Turnbaugh P.J."/>
            <person name="Mahowald M."/>
            <person name="Liep D."/>
            <person name="Gordon J."/>
        </authorList>
    </citation>
    <scope>NUCLEOTIDE SEQUENCE [LARGE SCALE GENOMIC DNA]</scope>
    <source>
        <strain evidence="1 2">M21/2</strain>
    </source>
</reference>
<evidence type="ECO:0000313" key="2">
    <source>
        <dbReference type="Proteomes" id="UP000005945"/>
    </source>
</evidence>
<protein>
    <submittedName>
        <fullName evidence="1">Uncharacterized protein</fullName>
    </submittedName>
</protein>
<dbReference type="EMBL" id="ABED02000025">
    <property type="protein sequence ID" value="EDP21841.1"/>
    <property type="molecule type" value="Genomic_DNA"/>
</dbReference>
<evidence type="ECO:0000313" key="1">
    <source>
        <dbReference type="EMBL" id="EDP21841.1"/>
    </source>
</evidence>
<dbReference type="AlphaFoldDB" id="A8SBH0"/>
<accession>A8SBH0</accession>